<accession>A0A0A6UMW5</accession>
<dbReference type="AlphaFoldDB" id="A0A0A6UMW5"/>
<evidence type="ECO:0008006" key="3">
    <source>
        <dbReference type="Google" id="ProtNLM"/>
    </source>
</evidence>
<comment type="caution">
    <text evidence="1">The sequence shown here is derived from an EMBL/GenBank/DDBJ whole genome shotgun (WGS) entry which is preliminary data.</text>
</comment>
<dbReference type="RefSeq" id="WP_043525559.1">
    <property type="nucleotide sequence ID" value="NZ_BAABKU010000014.1"/>
</dbReference>
<name>A0A0A6UMW5_ACTUT</name>
<reference evidence="1 2" key="1">
    <citation type="submission" date="2014-10" db="EMBL/GenBank/DDBJ databases">
        <title>Draft genome sequence of Actinoplanes utahensis NRRL 12052.</title>
        <authorList>
            <person name="Velasco-Bucheli B."/>
            <person name="del Cerro C."/>
            <person name="Hormigo D."/>
            <person name="Garcia J.L."/>
            <person name="Acebal C."/>
            <person name="Arroyo M."/>
            <person name="de la Mata I."/>
        </authorList>
    </citation>
    <scope>NUCLEOTIDE SEQUENCE [LARGE SCALE GENOMIC DNA]</scope>
    <source>
        <strain evidence="1 2">NRRL 12052</strain>
    </source>
</reference>
<dbReference type="EMBL" id="JRTT01000018">
    <property type="protein sequence ID" value="KHD76398.1"/>
    <property type="molecule type" value="Genomic_DNA"/>
</dbReference>
<evidence type="ECO:0000313" key="2">
    <source>
        <dbReference type="Proteomes" id="UP000054537"/>
    </source>
</evidence>
<dbReference type="Proteomes" id="UP000054537">
    <property type="component" value="Unassembled WGS sequence"/>
</dbReference>
<sequence>MRADQLIDLEHGLSPERLAPYRRACHDDLAAAIELYRWNTELSAALSATLGHVEVRLRNALHQELTSWSALRHGEPRWFLDPGGTFFPPELHDIAKARRRATRDGRPETPGQVIAELNLGFWKYLLARRYDRGLWHPCLHRAFPRQPRSPVFAAVDQVHLTRNRIAHHEPMFDRPALALRDTALRVVEWICPVTREWIEADCRVPEVLAARPH</sequence>
<dbReference type="STRING" id="1869.MB27_16945"/>
<dbReference type="OrthoDB" id="3418622at2"/>
<gene>
    <name evidence="1" type="ORF">MB27_16945</name>
</gene>
<keyword evidence="2" id="KW-1185">Reference proteome</keyword>
<organism evidence="1 2">
    <name type="scientific">Actinoplanes utahensis</name>
    <dbReference type="NCBI Taxonomy" id="1869"/>
    <lineage>
        <taxon>Bacteria</taxon>
        <taxon>Bacillati</taxon>
        <taxon>Actinomycetota</taxon>
        <taxon>Actinomycetes</taxon>
        <taxon>Micromonosporales</taxon>
        <taxon>Micromonosporaceae</taxon>
        <taxon>Actinoplanes</taxon>
    </lineage>
</organism>
<dbReference type="eggNOG" id="ENOG5032VE4">
    <property type="taxonomic scope" value="Bacteria"/>
</dbReference>
<protein>
    <recommendedName>
        <fullName evidence="3">Abi-like protein</fullName>
    </recommendedName>
</protein>
<evidence type="ECO:0000313" key="1">
    <source>
        <dbReference type="EMBL" id="KHD76398.1"/>
    </source>
</evidence>
<proteinExistence type="predicted"/>